<name>A0DMQ1_PARTE</name>
<reference evidence="1 2" key="1">
    <citation type="journal article" date="2006" name="Nature">
        <title>Global trends of whole-genome duplications revealed by the ciliate Paramecium tetraurelia.</title>
        <authorList>
            <consortium name="Genoscope"/>
            <person name="Aury J.-M."/>
            <person name="Jaillon O."/>
            <person name="Duret L."/>
            <person name="Noel B."/>
            <person name="Jubin C."/>
            <person name="Porcel B.M."/>
            <person name="Segurens B."/>
            <person name="Daubin V."/>
            <person name="Anthouard V."/>
            <person name="Aiach N."/>
            <person name="Arnaiz O."/>
            <person name="Billaut A."/>
            <person name="Beisson J."/>
            <person name="Blanc I."/>
            <person name="Bouhouche K."/>
            <person name="Camara F."/>
            <person name="Duharcourt S."/>
            <person name="Guigo R."/>
            <person name="Gogendeau D."/>
            <person name="Katinka M."/>
            <person name="Keller A.-M."/>
            <person name="Kissmehl R."/>
            <person name="Klotz C."/>
            <person name="Koll F."/>
            <person name="Le Moue A."/>
            <person name="Lepere C."/>
            <person name="Malinsky S."/>
            <person name="Nowacki M."/>
            <person name="Nowak J.K."/>
            <person name="Plattner H."/>
            <person name="Poulain J."/>
            <person name="Ruiz F."/>
            <person name="Serrano V."/>
            <person name="Zagulski M."/>
            <person name="Dessen P."/>
            <person name="Betermier M."/>
            <person name="Weissenbach J."/>
            <person name="Scarpelli C."/>
            <person name="Schachter V."/>
            <person name="Sperling L."/>
            <person name="Meyer E."/>
            <person name="Cohen J."/>
            <person name="Wincker P."/>
        </authorList>
    </citation>
    <scope>NUCLEOTIDE SEQUENCE [LARGE SCALE GENOMIC DNA]</scope>
    <source>
        <strain evidence="1 2">Stock d4-2</strain>
    </source>
</reference>
<dbReference type="KEGG" id="ptm:GSPATT00018522001"/>
<proteinExistence type="predicted"/>
<dbReference type="Proteomes" id="UP000000600">
    <property type="component" value="Unassembled WGS sequence"/>
</dbReference>
<dbReference type="GO" id="GO:0045087">
    <property type="term" value="P:innate immune response"/>
    <property type="evidence" value="ECO:0000318"/>
    <property type="project" value="GO_Central"/>
</dbReference>
<dbReference type="InParanoid" id="A0DMQ1"/>
<keyword evidence="2" id="KW-1185">Reference proteome</keyword>
<gene>
    <name evidence="1" type="ORF">GSPATT00018522001</name>
</gene>
<organism evidence="1 2">
    <name type="scientific">Paramecium tetraurelia</name>
    <dbReference type="NCBI Taxonomy" id="5888"/>
    <lineage>
        <taxon>Eukaryota</taxon>
        <taxon>Sar</taxon>
        <taxon>Alveolata</taxon>
        <taxon>Ciliophora</taxon>
        <taxon>Intramacronucleata</taxon>
        <taxon>Oligohymenophorea</taxon>
        <taxon>Peniculida</taxon>
        <taxon>Parameciidae</taxon>
        <taxon>Paramecium</taxon>
    </lineage>
</organism>
<evidence type="ECO:0008006" key="3">
    <source>
        <dbReference type="Google" id="ProtNLM"/>
    </source>
</evidence>
<dbReference type="HOGENOM" id="CLU_710711_0_0_1"/>
<dbReference type="OMA" id="KSETICM"/>
<dbReference type="GeneID" id="5037500"/>
<evidence type="ECO:0000313" key="1">
    <source>
        <dbReference type="EMBL" id="CAK84318.1"/>
    </source>
</evidence>
<accession>A0DMQ1</accession>
<dbReference type="RefSeq" id="XP_001451715.1">
    <property type="nucleotide sequence ID" value="XM_001451678.1"/>
</dbReference>
<dbReference type="EMBL" id="CT868507">
    <property type="protein sequence ID" value="CAK84318.1"/>
    <property type="molecule type" value="Genomic_DNA"/>
</dbReference>
<dbReference type="eggNOG" id="ENOG502T2QR">
    <property type="taxonomic scope" value="Eukaryota"/>
</dbReference>
<protein>
    <recommendedName>
        <fullName evidence="3">B box-type domain-containing protein</fullName>
    </recommendedName>
</protein>
<dbReference type="AlphaFoldDB" id="A0DMQ1"/>
<sequence length="412" mass="48011">MTVQQLQRNNLNSNFSQQNMKSIQQRLTPTKIKIKDDSNVTRISCVNHANKTAKYYLSKDNTVNLCSKCTVQMMGKGHKVEELPGLEEEYRRKQINQFINQVNNNIPHIDKMMNALMTKRDDIQKYYEQQKEKIEKFHTQIYQELENEKNKKLQQLYTNFKSVQKQYDESIQSLQQSKSETICMKKDIEYNLNQIIKQIQNEPFNEIMTSYNKNLQIFVGKTDLIAKTPIEVLKVTVNEQINLSHLMSIQQLKTCLIKKNLQDSNNKQEPNDSVYESLEKKEYFTSPKVGRMALSSVKTPKQDYSVKNVASFELTTEDYYEEGHSQMIERDDIENSYQMMLLDAHSDQEPKKVDQDILGSFGPAQISNTNPSTSLQQNNNKLLVSKIIERNNQKNSDKNYVLKATNTSLKLI</sequence>
<evidence type="ECO:0000313" key="2">
    <source>
        <dbReference type="Proteomes" id="UP000000600"/>
    </source>
</evidence>
<dbReference type="OrthoDB" id="301809at2759"/>